<organism evidence="1 2">
    <name type="scientific">Catenuloplanes nepalensis</name>
    <dbReference type="NCBI Taxonomy" id="587533"/>
    <lineage>
        <taxon>Bacteria</taxon>
        <taxon>Bacillati</taxon>
        <taxon>Actinomycetota</taxon>
        <taxon>Actinomycetes</taxon>
        <taxon>Micromonosporales</taxon>
        <taxon>Micromonosporaceae</taxon>
        <taxon>Catenuloplanes</taxon>
    </lineage>
</organism>
<protein>
    <recommendedName>
        <fullName evidence="3">Lysozyme</fullName>
    </recommendedName>
</protein>
<accession>A0ABT9MU15</accession>
<evidence type="ECO:0008006" key="3">
    <source>
        <dbReference type="Google" id="ProtNLM"/>
    </source>
</evidence>
<dbReference type="EMBL" id="JAUSRA010000001">
    <property type="protein sequence ID" value="MDP9794895.1"/>
    <property type="molecule type" value="Genomic_DNA"/>
</dbReference>
<reference evidence="1 2" key="1">
    <citation type="submission" date="2023-07" db="EMBL/GenBank/DDBJ databases">
        <title>Sequencing the genomes of 1000 actinobacteria strains.</title>
        <authorList>
            <person name="Klenk H.-P."/>
        </authorList>
    </citation>
    <scope>NUCLEOTIDE SEQUENCE [LARGE SCALE GENOMIC DNA]</scope>
    <source>
        <strain evidence="1 2">DSM 44710</strain>
    </source>
</reference>
<sequence length="34" mass="3684">MTGILARVDAVAQQCAAYSGIAIHHYGSWRALRP</sequence>
<gene>
    <name evidence="1" type="ORF">J2S43_003407</name>
</gene>
<evidence type="ECO:0000313" key="2">
    <source>
        <dbReference type="Proteomes" id="UP001240984"/>
    </source>
</evidence>
<dbReference type="Proteomes" id="UP001240984">
    <property type="component" value="Unassembled WGS sequence"/>
</dbReference>
<comment type="caution">
    <text evidence="1">The sequence shown here is derived from an EMBL/GenBank/DDBJ whole genome shotgun (WGS) entry which is preliminary data.</text>
</comment>
<evidence type="ECO:0000313" key="1">
    <source>
        <dbReference type="EMBL" id="MDP9794895.1"/>
    </source>
</evidence>
<keyword evidence="2" id="KW-1185">Reference proteome</keyword>
<proteinExistence type="predicted"/>
<name>A0ABT9MU15_9ACTN</name>